<dbReference type="AlphaFoldDB" id="A0A5N5SKY7"/>
<proteinExistence type="inferred from homology"/>
<dbReference type="EMBL" id="SEYY01024173">
    <property type="protein sequence ID" value="KAB7494350.1"/>
    <property type="molecule type" value="Genomic_DNA"/>
</dbReference>
<keyword evidence="6" id="KW-1133">Transmembrane helix</keyword>
<dbReference type="Pfam" id="PF00728">
    <property type="entry name" value="Glyco_hydro_20"/>
    <property type="match status" value="1"/>
</dbReference>
<keyword evidence="4" id="KW-0378">Hydrolase</keyword>
<evidence type="ECO:0000259" key="7">
    <source>
        <dbReference type="Pfam" id="PF00728"/>
    </source>
</evidence>
<dbReference type="PANTHER" id="PTHR21040:SF8">
    <property type="entry name" value="BCDNA.GH04120"/>
    <property type="match status" value="1"/>
</dbReference>
<dbReference type="InterPro" id="IPR038901">
    <property type="entry name" value="HEXDC-like"/>
</dbReference>
<dbReference type="OrthoDB" id="10023921at2759"/>
<dbReference type="SUPFAM" id="SSF51445">
    <property type="entry name" value="(Trans)glycosidases"/>
    <property type="match status" value="1"/>
</dbReference>
<evidence type="ECO:0000256" key="1">
    <source>
        <dbReference type="ARBA" id="ARBA00001231"/>
    </source>
</evidence>
<feature type="compositionally biased region" description="Basic and acidic residues" evidence="5">
    <location>
        <begin position="92"/>
        <end position="108"/>
    </location>
</feature>
<protein>
    <recommendedName>
        <fullName evidence="3">beta-N-acetylhexosaminidase</fullName>
        <ecNumber evidence="3">3.2.1.52</ecNumber>
    </recommendedName>
</protein>
<feature type="domain" description="Glycoside hydrolase family 20 catalytic" evidence="7">
    <location>
        <begin position="196"/>
        <end position="348"/>
    </location>
</feature>
<accession>A0A5N5SKY7</accession>
<evidence type="ECO:0000313" key="8">
    <source>
        <dbReference type="EMBL" id="KAB7494350.1"/>
    </source>
</evidence>
<dbReference type="Gene3D" id="3.20.20.80">
    <property type="entry name" value="Glycosidases"/>
    <property type="match status" value="1"/>
</dbReference>
<evidence type="ECO:0000256" key="3">
    <source>
        <dbReference type="ARBA" id="ARBA00012663"/>
    </source>
</evidence>
<evidence type="ECO:0000313" key="9">
    <source>
        <dbReference type="Proteomes" id="UP000326759"/>
    </source>
</evidence>
<evidence type="ECO:0000256" key="5">
    <source>
        <dbReference type="SAM" id="MobiDB-lite"/>
    </source>
</evidence>
<feature type="transmembrane region" description="Helical" evidence="6">
    <location>
        <begin position="20"/>
        <end position="39"/>
    </location>
</feature>
<keyword evidence="6" id="KW-0472">Membrane</keyword>
<keyword evidence="6" id="KW-0812">Transmembrane</keyword>
<dbReference type="PANTHER" id="PTHR21040">
    <property type="entry name" value="BCDNA.GH04120"/>
    <property type="match status" value="1"/>
</dbReference>
<dbReference type="Proteomes" id="UP000326759">
    <property type="component" value="Unassembled WGS sequence"/>
</dbReference>
<dbReference type="GO" id="GO:0005975">
    <property type="term" value="P:carbohydrate metabolic process"/>
    <property type="evidence" value="ECO:0007669"/>
    <property type="project" value="InterPro"/>
</dbReference>
<feature type="region of interest" description="Disordered" evidence="5">
    <location>
        <begin position="92"/>
        <end position="114"/>
    </location>
</feature>
<evidence type="ECO:0000256" key="4">
    <source>
        <dbReference type="ARBA" id="ARBA00022801"/>
    </source>
</evidence>
<organism evidence="8 9">
    <name type="scientific">Armadillidium nasatum</name>
    <dbReference type="NCBI Taxonomy" id="96803"/>
    <lineage>
        <taxon>Eukaryota</taxon>
        <taxon>Metazoa</taxon>
        <taxon>Ecdysozoa</taxon>
        <taxon>Arthropoda</taxon>
        <taxon>Crustacea</taxon>
        <taxon>Multicrustacea</taxon>
        <taxon>Malacostraca</taxon>
        <taxon>Eumalacostraca</taxon>
        <taxon>Peracarida</taxon>
        <taxon>Isopoda</taxon>
        <taxon>Oniscidea</taxon>
        <taxon>Crinocheta</taxon>
        <taxon>Armadillidiidae</taxon>
        <taxon>Armadillidium</taxon>
    </lineage>
</organism>
<comment type="similarity">
    <text evidence="2">Belongs to the glycosyl hydrolase 20 family.</text>
</comment>
<evidence type="ECO:0000256" key="2">
    <source>
        <dbReference type="ARBA" id="ARBA00006285"/>
    </source>
</evidence>
<evidence type="ECO:0000256" key="6">
    <source>
        <dbReference type="SAM" id="Phobius"/>
    </source>
</evidence>
<comment type="caution">
    <text evidence="8">The sequence shown here is derived from an EMBL/GenBank/DDBJ whole genome shotgun (WGS) entry which is preliminary data.</text>
</comment>
<name>A0A5N5SKY7_9CRUS</name>
<dbReference type="EC" id="3.2.1.52" evidence="3"/>
<sequence length="414" mass="47732">MRVSQFFSIFTLKTKYGTKLFSFLLLLVVVLFLYGQVMYSGRTSNQKIETQFRRFLNSIDQVDTIRESNTLEDNEGKVTFVQIGPEGLVDVSKEEERNEISQNKDKGLGKQGKQTNLKQQEGEIYFNSQTAGNGGPFRYDPLGNSIHDHNKRGNYIPKERIIHLDLKGAPLLPSAYKVLIPWLAKYGATTILMEYEDMFPWEGSLASLAAKNSYSKNDVKDFLALCKKNKIAVIPLVQTFGHLEFALKLPEFSHLREVPELPLALCPSQEDSQVLVRSMIDQIMKLHPDIKYIHIGCDEVFQMGECDKCRLKPRDKLFLEHVSKTATYVRDTYNITPIIWHDMLGHVSERAMKEYNFGKLIEPMVWVYAEDVYHFVPQTTWNKFAKIFPYVWGAFRFQRCIWGAKYSSKNTSSS</sequence>
<dbReference type="InterPro" id="IPR017853">
    <property type="entry name" value="GH"/>
</dbReference>
<dbReference type="GO" id="GO:0004563">
    <property type="term" value="F:beta-N-acetylhexosaminidase activity"/>
    <property type="evidence" value="ECO:0007669"/>
    <property type="project" value="UniProtKB-EC"/>
</dbReference>
<dbReference type="InterPro" id="IPR015883">
    <property type="entry name" value="Glyco_hydro_20_cat"/>
</dbReference>
<dbReference type="CDD" id="cd06565">
    <property type="entry name" value="GH20_GcnA-like"/>
    <property type="match status" value="1"/>
</dbReference>
<gene>
    <name evidence="8" type="primary">HEXDC_1</name>
    <name evidence="8" type="ORF">Anas_10288</name>
</gene>
<keyword evidence="9" id="KW-1185">Reference proteome</keyword>
<comment type="catalytic activity">
    <reaction evidence="1">
        <text>Hydrolysis of terminal non-reducing N-acetyl-D-hexosamine residues in N-acetyl-beta-D-hexosaminides.</text>
        <dbReference type="EC" id="3.2.1.52"/>
    </reaction>
</comment>
<reference evidence="8 9" key="1">
    <citation type="journal article" date="2019" name="PLoS Biol.">
        <title>Sex chromosomes control vertical transmission of feminizing Wolbachia symbionts in an isopod.</title>
        <authorList>
            <person name="Becking T."/>
            <person name="Chebbi M.A."/>
            <person name="Giraud I."/>
            <person name="Moumen B."/>
            <person name="Laverre T."/>
            <person name="Caubet Y."/>
            <person name="Peccoud J."/>
            <person name="Gilbert C."/>
            <person name="Cordaux R."/>
        </authorList>
    </citation>
    <scope>NUCLEOTIDE SEQUENCE [LARGE SCALE GENOMIC DNA]</scope>
    <source>
        <strain evidence="8">ANa2</strain>
        <tissue evidence="8">Whole body excluding digestive tract and cuticle</tissue>
    </source>
</reference>